<dbReference type="PANTHER" id="PTHR14428">
    <property type="entry name" value="NUCLEOLAR COMPLEX PROTEIN 3"/>
    <property type="match status" value="1"/>
</dbReference>
<organism evidence="3 4">
    <name type="scientific">Blyttiomyces helicus</name>
    <dbReference type="NCBI Taxonomy" id="388810"/>
    <lineage>
        <taxon>Eukaryota</taxon>
        <taxon>Fungi</taxon>
        <taxon>Fungi incertae sedis</taxon>
        <taxon>Chytridiomycota</taxon>
        <taxon>Chytridiomycota incertae sedis</taxon>
        <taxon>Chytridiomycetes</taxon>
        <taxon>Chytridiomycetes incertae sedis</taxon>
        <taxon>Blyttiomyces</taxon>
    </lineage>
</organism>
<sequence>MRAKGGIRVAPALDLPDAGNSDADVEEEDEDIEATYERRPRPSKPEWEKKESNRLPVRGDDGRLRVLKTEGEPWISNAKEDDAEEKEEEVLEPQIGRGERLRRAKEKLADIASTIIEDPEKNIGALKVLRTVGDDKDLEIKKLAFLTQLAVYKDIIPGYRIRSITEKEESTKVSKDVKRLRQYEEGLLTNYQAYLQALENAIQG</sequence>
<evidence type="ECO:0000256" key="1">
    <source>
        <dbReference type="SAM" id="MobiDB-lite"/>
    </source>
</evidence>
<dbReference type="AlphaFoldDB" id="A0A4P9WGC0"/>
<dbReference type="OrthoDB" id="10263597at2759"/>
<dbReference type="EMBL" id="KZ995092">
    <property type="protein sequence ID" value="RKO91382.1"/>
    <property type="molecule type" value="Genomic_DNA"/>
</dbReference>
<dbReference type="GO" id="GO:0006270">
    <property type="term" value="P:DNA replication initiation"/>
    <property type="evidence" value="ECO:0007669"/>
    <property type="project" value="TreeGrafter"/>
</dbReference>
<dbReference type="GO" id="GO:0003682">
    <property type="term" value="F:chromatin binding"/>
    <property type="evidence" value="ECO:0007669"/>
    <property type="project" value="TreeGrafter"/>
</dbReference>
<evidence type="ECO:0000313" key="4">
    <source>
        <dbReference type="Proteomes" id="UP000269721"/>
    </source>
</evidence>
<keyword evidence="4" id="KW-1185">Reference proteome</keyword>
<feature type="compositionally biased region" description="Acidic residues" evidence="1">
    <location>
        <begin position="23"/>
        <end position="34"/>
    </location>
</feature>
<dbReference type="InterPro" id="IPR011501">
    <property type="entry name" value="Noc3_N"/>
</dbReference>
<protein>
    <submittedName>
        <fullName evidence="3">Nucleolar complex-associated protein-domain-containing protein</fullName>
    </submittedName>
</protein>
<evidence type="ECO:0000259" key="2">
    <source>
        <dbReference type="Pfam" id="PF07540"/>
    </source>
</evidence>
<dbReference type="InterPro" id="IPR016903">
    <property type="entry name" value="Nucleolar_cplx-assoc_3"/>
</dbReference>
<name>A0A4P9WGC0_9FUNG</name>
<dbReference type="Proteomes" id="UP000269721">
    <property type="component" value="Unassembled WGS sequence"/>
</dbReference>
<dbReference type="Pfam" id="PF07540">
    <property type="entry name" value="NOC3p"/>
    <property type="match status" value="1"/>
</dbReference>
<feature type="compositionally biased region" description="Basic and acidic residues" evidence="1">
    <location>
        <begin position="35"/>
        <end position="71"/>
    </location>
</feature>
<evidence type="ECO:0000313" key="3">
    <source>
        <dbReference type="EMBL" id="RKO91382.1"/>
    </source>
</evidence>
<reference evidence="4" key="1">
    <citation type="journal article" date="2018" name="Nat. Microbiol.">
        <title>Leveraging single-cell genomics to expand the fungal tree of life.</title>
        <authorList>
            <person name="Ahrendt S.R."/>
            <person name="Quandt C.A."/>
            <person name="Ciobanu D."/>
            <person name="Clum A."/>
            <person name="Salamov A."/>
            <person name="Andreopoulos B."/>
            <person name="Cheng J.F."/>
            <person name="Woyke T."/>
            <person name="Pelin A."/>
            <person name="Henrissat B."/>
            <person name="Reynolds N.K."/>
            <person name="Benny G.L."/>
            <person name="Smith M.E."/>
            <person name="James T.Y."/>
            <person name="Grigoriev I.V."/>
        </authorList>
    </citation>
    <scope>NUCLEOTIDE SEQUENCE [LARGE SCALE GENOMIC DNA]</scope>
</reference>
<gene>
    <name evidence="3" type="ORF">BDK51DRAFT_20032</name>
</gene>
<dbReference type="PANTHER" id="PTHR14428:SF5">
    <property type="entry name" value="NUCLEOLAR COMPLEX PROTEIN 3 HOMOLOG"/>
    <property type="match status" value="1"/>
</dbReference>
<feature type="region of interest" description="Disordered" evidence="1">
    <location>
        <begin position="1"/>
        <end position="88"/>
    </location>
</feature>
<accession>A0A4P9WGC0</accession>
<dbReference type="GO" id="GO:0005730">
    <property type="term" value="C:nucleolus"/>
    <property type="evidence" value="ECO:0007669"/>
    <property type="project" value="TreeGrafter"/>
</dbReference>
<feature type="domain" description="Nucleolar complex-associated protein 3 N-terminal" evidence="2">
    <location>
        <begin position="104"/>
        <end position="194"/>
    </location>
</feature>
<proteinExistence type="predicted"/>